<dbReference type="Gene3D" id="3.80.10.10">
    <property type="entry name" value="Ribonuclease Inhibitor"/>
    <property type="match status" value="2"/>
</dbReference>
<keyword evidence="1" id="KW-0433">Leucine-rich repeat</keyword>
<dbReference type="InterPro" id="IPR001611">
    <property type="entry name" value="Leu-rich_rpt"/>
</dbReference>
<dbReference type="Proteomes" id="UP001642409">
    <property type="component" value="Unassembled WGS sequence"/>
</dbReference>
<comment type="caution">
    <text evidence="3">The sequence shown here is derived from an EMBL/GenBank/DDBJ whole genome shotgun (WGS) entry which is preliminary data.</text>
</comment>
<name>A0ABP1KPV5_9EUKA</name>
<evidence type="ECO:0000313" key="4">
    <source>
        <dbReference type="Proteomes" id="UP001642409"/>
    </source>
</evidence>
<dbReference type="PANTHER" id="PTHR46652:SF3">
    <property type="entry name" value="LEUCINE-RICH REPEAT-CONTAINING PROTEIN 9"/>
    <property type="match status" value="1"/>
</dbReference>
<dbReference type="InterPro" id="IPR032675">
    <property type="entry name" value="LRR_dom_sf"/>
</dbReference>
<reference evidence="3 4" key="1">
    <citation type="submission" date="2024-07" db="EMBL/GenBank/DDBJ databases">
        <authorList>
            <person name="Akdeniz Z."/>
        </authorList>
    </citation>
    <scope>NUCLEOTIDE SEQUENCE [LARGE SCALE GENOMIC DNA]</scope>
</reference>
<protein>
    <submittedName>
        <fullName evidence="3">Uncharacterized protein</fullName>
    </submittedName>
</protein>
<dbReference type="EMBL" id="CAXDID020000264">
    <property type="protein sequence ID" value="CAL6066763.1"/>
    <property type="molecule type" value="Genomic_DNA"/>
</dbReference>
<keyword evidence="4" id="KW-1185">Reference proteome</keyword>
<dbReference type="InterPro" id="IPR050836">
    <property type="entry name" value="SDS22/Internalin_LRR"/>
</dbReference>
<evidence type="ECO:0000256" key="1">
    <source>
        <dbReference type="ARBA" id="ARBA00022614"/>
    </source>
</evidence>
<dbReference type="PROSITE" id="PS51450">
    <property type="entry name" value="LRR"/>
    <property type="match status" value="1"/>
</dbReference>
<evidence type="ECO:0000256" key="2">
    <source>
        <dbReference type="ARBA" id="ARBA00022737"/>
    </source>
</evidence>
<sequence>MKSKLLSYEQKNSGDINQIEALQTIDNLSEYDKSMIQQYQSEIKDGALKIILNLDLQSLGFIQLLNINQLILEGCKNVIPKLENTTIKRLYLIQCRIQSVKEFQLEYLEALRIYNISKVEESKTLVKEIVRFQKLKKLYLHKWKIDISPLSQMTELTELSLVKCELRCTKVLKPLVHLLELSLSGNEEIDIQTVQYLTNITKLELSSCKLVSVDILRPLTSLEQLDIQWNSIVHLQPLMELSQLQTLDARNNKIINSEGIQQHPNFYQFDLKNQKLPTKEELETANIMRDINNPVISLKLIQKESSHVKHQNIIFRQKITQKLQYLQISHERFLTQVALLFLKMNTFEDCQ</sequence>
<evidence type="ECO:0000313" key="3">
    <source>
        <dbReference type="EMBL" id="CAL6066763.1"/>
    </source>
</evidence>
<gene>
    <name evidence="3" type="ORF">HINF_LOCUS52674</name>
</gene>
<accession>A0ABP1KPV5</accession>
<dbReference type="SUPFAM" id="SSF52058">
    <property type="entry name" value="L domain-like"/>
    <property type="match status" value="1"/>
</dbReference>
<proteinExistence type="predicted"/>
<organism evidence="3 4">
    <name type="scientific">Hexamita inflata</name>
    <dbReference type="NCBI Taxonomy" id="28002"/>
    <lineage>
        <taxon>Eukaryota</taxon>
        <taxon>Metamonada</taxon>
        <taxon>Diplomonadida</taxon>
        <taxon>Hexamitidae</taxon>
        <taxon>Hexamitinae</taxon>
        <taxon>Hexamita</taxon>
    </lineage>
</organism>
<dbReference type="SMART" id="SM00365">
    <property type="entry name" value="LRR_SD22"/>
    <property type="match status" value="3"/>
</dbReference>
<keyword evidence="2" id="KW-0677">Repeat</keyword>
<dbReference type="PANTHER" id="PTHR46652">
    <property type="entry name" value="LEUCINE-RICH REPEAT AND IQ DOMAIN-CONTAINING PROTEIN 1-RELATED"/>
    <property type="match status" value="1"/>
</dbReference>